<proteinExistence type="predicted"/>
<keyword evidence="1" id="KW-0812">Transmembrane</keyword>
<protein>
    <submittedName>
        <fullName evidence="2">Uncharacterized protein</fullName>
    </submittedName>
</protein>
<dbReference type="RefSeq" id="WP_095073537.1">
    <property type="nucleotide sequence ID" value="NZ_LT899436.1"/>
</dbReference>
<gene>
    <name evidence="2" type="ORF">TJEJU_3108</name>
</gene>
<dbReference type="EMBL" id="LT899436">
    <property type="protein sequence ID" value="SNR16764.1"/>
    <property type="molecule type" value="Genomic_DNA"/>
</dbReference>
<keyword evidence="1" id="KW-1133">Transmembrane helix</keyword>
<accession>A0A238UE60</accession>
<feature type="transmembrane region" description="Helical" evidence="1">
    <location>
        <begin position="58"/>
        <end position="76"/>
    </location>
</feature>
<keyword evidence="3" id="KW-1185">Reference proteome</keyword>
<organism evidence="2 3">
    <name type="scientific">Tenacibaculum jejuense</name>
    <dbReference type="NCBI Taxonomy" id="584609"/>
    <lineage>
        <taxon>Bacteria</taxon>
        <taxon>Pseudomonadati</taxon>
        <taxon>Bacteroidota</taxon>
        <taxon>Flavobacteriia</taxon>
        <taxon>Flavobacteriales</taxon>
        <taxon>Flavobacteriaceae</taxon>
        <taxon>Tenacibaculum</taxon>
    </lineage>
</organism>
<feature type="transmembrane region" description="Helical" evidence="1">
    <location>
        <begin position="7"/>
        <end position="22"/>
    </location>
</feature>
<dbReference type="OrthoDB" id="1189646at2"/>
<evidence type="ECO:0000256" key="1">
    <source>
        <dbReference type="SAM" id="Phobius"/>
    </source>
</evidence>
<reference evidence="2 3" key="1">
    <citation type="submission" date="2017-07" db="EMBL/GenBank/DDBJ databases">
        <authorList>
            <person name="Sun Z.S."/>
            <person name="Albrecht U."/>
            <person name="Echele G."/>
            <person name="Lee C.C."/>
        </authorList>
    </citation>
    <scope>NUCLEOTIDE SEQUENCE [LARGE SCALE GENOMIC DNA]</scope>
    <source>
        <strain evidence="3">type strain: KCTC 22618</strain>
    </source>
</reference>
<dbReference type="AlphaFoldDB" id="A0A238UE60"/>
<evidence type="ECO:0000313" key="3">
    <source>
        <dbReference type="Proteomes" id="UP000215214"/>
    </source>
</evidence>
<feature type="transmembrane region" description="Helical" evidence="1">
    <location>
        <begin position="28"/>
        <end position="46"/>
    </location>
</feature>
<dbReference type="Proteomes" id="UP000215214">
    <property type="component" value="Chromosome TJEJU"/>
</dbReference>
<keyword evidence="1" id="KW-0472">Membrane</keyword>
<dbReference type="KEGG" id="tje:TJEJU_3108"/>
<sequence length="115" mass="13397">MKHINRILMLVFTILLLTGIFDRNNLGFAALFAIPLGFVQLLYCISQGIQWEVLKIKSKYFIGSYLLIVITYFIFWSEVYSIISQTYLANPILFGFPIFLAYSVTAFLELKKFDY</sequence>
<evidence type="ECO:0000313" key="2">
    <source>
        <dbReference type="EMBL" id="SNR16764.1"/>
    </source>
</evidence>
<name>A0A238UE60_9FLAO</name>
<feature type="transmembrane region" description="Helical" evidence="1">
    <location>
        <begin position="88"/>
        <end position="108"/>
    </location>
</feature>